<feature type="non-terminal residue" evidence="2">
    <location>
        <position position="225"/>
    </location>
</feature>
<feature type="compositionally biased region" description="Basic and acidic residues" evidence="1">
    <location>
        <begin position="60"/>
        <end position="69"/>
    </location>
</feature>
<feature type="compositionally biased region" description="Polar residues" evidence="1">
    <location>
        <begin position="164"/>
        <end position="176"/>
    </location>
</feature>
<reference evidence="2" key="1">
    <citation type="journal article" date="2021" name="J Fungi (Basel)">
        <title>Virulence traits and population genomics of the black yeast Aureobasidium melanogenum.</title>
        <authorList>
            <person name="Cernosa A."/>
            <person name="Sun X."/>
            <person name="Gostincar C."/>
            <person name="Fang C."/>
            <person name="Gunde-Cimerman N."/>
            <person name="Song Z."/>
        </authorList>
    </citation>
    <scope>NUCLEOTIDE SEQUENCE</scope>
    <source>
        <strain evidence="2">EXF-9911</strain>
    </source>
</reference>
<dbReference type="EMBL" id="JAHFXF010000156">
    <property type="protein sequence ID" value="KAG9694610.1"/>
    <property type="molecule type" value="Genomic_DNA"/>
</dbReference>
<evidence type="ECO:0000256" key="1">
    <source>
        <dbReference type="SAM" id="MobiDB-lite"/>
    </source>
</evidence>
<sequence>MKAFLKSRQHSKAESCKSSSTAEATTHEASRPSTPTEWWLTRENAFDTADRIYKKLYRDSDESHYSREQDYDEDDVKSLPPLSPSSPDWNASRWFWTTERSGMWVDHVASSDWIMLDLDDGNQKSPDNTTSTAISGSELQVDTDAKSASPAKKPGSTQEKVENGQASQAKVKSTTAAELRRRPKLTIEIPSGIPDYYSKHGPNDYSSCRPRITSEERTEWRKNMF</sequence>
<feature type="region of interest" description="Disordered" evidence="1">
    <location>
        <begin position="60"/>
        <end position="86"/>
    </location>
</feature>
<feature type="region of interest" description="Disordered" evidence="1">
    <location>
        <begin position="123"/>
        <end position="210"/>
    </location>
</feature>
<protein>
    <submittedName>
        <fullName evidence="2">Uncharacterized protein</fullName>
    </submittedName>
</protein>
<feature type="compositionally biased region" description="Polar residues" evidence="1">
    <location>
        <begin position="123"/>
        <end position="140"/>
    </location>
</feature>
<evidence type="ECO:0000313" key="3">
    <source>
        <dbReference type="Proteomes" id="UP000779574"/>
    </source>
</evidence>
<dbReference type="Proteomes" id="UP000779574">
    <property type="component" value="Unassembled WGS sequence"/>
</dbReference>
<reference evidence="2" key="2">
    <citation type="submission" date="2021-08" db="EMBL/GenBank/DDBJ databases">
        <authorList>
            <person name="Gostincar C."/>
            <person name="Sun X."/>
            <person name="Song Z."/>
            <person name="Gunde-Cimerman N."/>
        </authorList>
    </citation>
    <scope>NUCLEOTIDE SEQUENCE</scope>
    <source>
        <strain evidence="2">EXF-9911</strain>
    </source>
</reference>
<proteinExistence type="predicted"/>
<feature type="region of interest" description="Disordered" evidence="1">
    <location>
        <begin position="1"/>
        <end position="36"/>
    </location>
</feature>
<comment type="caution">
    <text evidence="2">The sequence shown here is derived from an EMBL/GenBank/DDBJ whole genome shotgun (WGS) entry which is preliminary data.</text>
</comment>
<evidence type="ECO:0000313" key="2">
    <source>
        <dbReference type="EMBL" id="KAG9694610.1"/>
    </source>
</evidence>
<dbReference type="AlphaFoldDB" id="A0A9P8JBK0"/>
<accession>A0A9P8JBK0</accession>
<organism evidence="2 3">
    <name type="scientific">Aureobasidium melanogenum</name>
    <name type="common">Aureobasidium pullulans var. melanogenum</name>
    <dbReference type="NCBI Taxonomy" id="46634"/>
    <lineage>
        <taxon>Eukaryota</taxon>
        <taxon>Fungi</taxon>
        <taxon>Dikarya</taxon>
        <taxon>Ascomycota</taxon>
        <taxon>Pezizomycotina</taxon>
        <taxon>Dothideomycetes</taxon>
        <taxon>Dothideomycetidae</taxon>
        <taxon>Dothideales</taxon>
        <taxon>Saccotheciaceae</taxon>
        <taxon>Aureobasidium</taxon>
    </lineage>
</organism>
<dbReference type="OrthoDB" id="3867728at2759"/>
<feature type="compositionally biased region" description="Basic residues" evidence="1">
    <location>
        <begin position="1"/>
        <end position="10"/>
    </location>
</feature>
<gene>
    <name evidence="2" type="ORF">KCU76_g5120</name>
</gene>
<name>A0A9P8JBK0_AURME</name>